<name>A0A0U4ACL0_9BACT</name>
<evidence type="ECO:0000313" key="1">
    <source>
        <dbReference type="EMBL" id="ALW85932.1"/>
    </source>
</evidence>
<dbReference type="AlphaFoldDB" id="A0A0U4ACL0"/>
<protein>
    <submittedName>
        <fullName evidence="1">Uncharacterized protein</fullName>
    </submittedName>
</protein>
<dbReference type="KEGG" id="hyg:AUC43_12995"/>
<gene>
    <name evidence="1" type="ORF">AUC43_12995</name>
</gene>
<dbReference type="Proteomes" id="UP000059542">
    <property type="component" value="Chromosome"/>
</dbReference>
<dbReference type="EMBL" id="CP013909">
    <property type="protein sequence ID" value="ALW85932.1"/>
    <property type="molecule type" value="Genomic_DNA"/>
</dbReference>
<evidence type="ECO:0000313" key="2">
    <source>
        <dbReference type="Proteomes" id="UP000059542"/>
    </source>
</evidence>
<keyword evidence="2" id="KW-1185">Reference proteome</keyword>
<accession>A0A0U4ACL0</accession>
<reference evidence="1 2" key="1">
    <citation type="submission" date="2015-12" db="EMBL/GenBank/DDBJ databases">
        <authorList>
            <person name="Shamseldin A."/>
            <person name="Moawad H."/>
            <person name="Abd El-Rahim W.M."/>
            <person name="Sadowsky M.J."/>
        </authorList>
    </citation>
    <scope>NUCLEOTIDE SEQUENCE [LARGE SCALE GENOMIC DNA]</scope>
    <source>
        <strain evidence="1 2">DG5B</strain>
    </source>
</reference>
<proteinExistence type="predicted"/>
<sequence length="63" mass="6920">MRYLYLFVKAWTPAAGMLALEQVQADLQADHFPTSTLAVLPHRLLKDAVGASGQGARVHLFLN</sequence>
<organism evidence="1 2">
    <name type="scientific">Hymenobacter sedentarius</name>
    <dbReference type="NCBI Taxonomy" id="1411621"/>
    <lineage>
        <taxon>Bacteria</taxon>
        <taxon>Pseudomonadati</taxon>
        <taxon>Bacteroidota</taxon>
        <taxon>Cytophagia</taxon>
        <taxon>Cytophagales</taxon>
        <taxon>Hymenobacteraceae</taxon>
        <taxon>Hymenobacter</taxon>
    </lineage>
</organism>